<dbReference type="AlphaFoldDB" id="T1JTB3"/>
<reference evidence="2" key="2">
    <citation type="submission" date="2015-06" db="UniProtKB">
        <authorList>
            <consortium name="EnsemblMetazoa"/>
        </authorList>
    </citation>
    <scope>IDENTIFICATION</scope>
</reference>
<dbReference type="PANTHER" id="PTHR33964:SF1">
    <property type="entry name" value="RE45066P"/>
    <property type="match status" value="1"/>
</dbReference>
<gene>
    <name evidence="2" type="primary">107364449</name>
</gene>
<evidence type="ECO:0000256" key="1">
    <source>
        <dbReference type="SAM" id="SignalP"/>
    </source>
</evidence>
<dbReference type="HOGENOM" id="CLU_095463_0_0_1"/>
<sequence length="231" mass="25414">MNSFSILLIFLTLSTCSVDFAFSKCHLKELDFCQASVVMLLQNQETPKTEADIDHYCEVLNNAQECVANFTSKCATSLQQELIEFFGSGGINTVKEFCTSGSQLRNNYIANIDCLAEARREANSCLKDLQVAIEEVVSVDQQNRLSVGCCAFNRFQNCTFSIVKSRCGSQVVDLGRKVMTIVTSRIPEAICTSFDAKSDLCVNILPKTGQVPRGNKSPSLIAKIFATFLGN</sequence>
<proteinExistence type="predicted"/>
<evidence type="ECO:0000313" key="2">
    <source>
        <dbReference type="EnsemblMetazoa" id="tetur01g13500.1"/>
    </source>
</evidence>
<dbReference type="KEGG" id="tut:107364449"/>
<organism evidence="2 3">
    <name type="scientific">Tetranychus urticae</name>
    <name type="common">Two-spotted spider mite</name>
    <dbReference type="NCBI Taxonomy" id="32264"/>
    <lineage>
        <taxon>Eukaryota</taxon>
        <taxon>Metazoa</taxon>
        <taxon>Ecdysozoa</taxon>
        <taxon>Arthropoda</taxon>
        <taxon>Chelicerata</taxon>
        <taxon>Arachnida</taxon>
        <taxon>Acari</taxon>
        <taxon>Acariformes</taxon>
        <taxon>Trombidiformes</taxon>
        <taxon>Prostigmata</taxon>
        <taxon>Eleutherengona</taxon>
        <taxon>Raphignathae</taxon>
        <taxon>Tetranychoidea</taxon>
        <taxon>Tetranychidae</taxon>
        <taxon>Tetranychus</taxon>
    </lineage>
</organism>
<dbReference type="OMA" id="PEIACRD"/>
<protein>
    <recommendedName>
        <fullName evidence="4">DUF19 domain-containing protein</fullName>
    </recommendedName>
</protein>
<dbReference type="Proteomes" id="UP000015104">
    <property type="component" value="Unassembled WGS sequence"/>
</dbReference>
<evidence type="ECO:0008006" key="4">
    <source>
        <dbReference type="Google" id="ProtNLM"/>
    </source>
</evidence>
<reference evidence="3" key="1">
    <citation type="submission" date="2011-08" db="EMBL/GenBank/DDBJ databases">
        <authorList>
            <person name="Rombauts S."/>
        </authorList>
    </citation>
    <scope>NUCLEOTIDE SEQUENCE</scope>
    <source>
        <strain evidence="3">London</strain>
    </source>
</reference>
<feature type="chain" id="PRO_5004590692" description="DUF19 domain-containing protein" evidence="1">
    <location>
        <begin position="24"/>
        <end position="231"/>
    </location>
</feature>
<dbReference type="EMBL" id="CAEY01000474">
    <property type="status" value="NOT_ANNOTATED_CDS"/>
    <property type="molecule type" value="Genomic_DNA"/>
</dbReference>
<dbReference type="PANTHER" id="PTHR33964">
    <property type="entry name" value="RE45066P-RELATED"/>
    <property type="match status" value="1"/>
</dbReference>
<evidence type="ECO:0000313" key="3">
    <source>
        <dbReference type="Proteomes" id="UP000015104"/>
    </source>
</evidence>
<dbReference type="OrthoDB" id="6505882at2759"/>
<accession>T1JTB3</accession>
<dbReference type="EnsemblMetazoa" id="tetur01g13500.1">
    <property type="protein sequence ID" value="tetur01g13500.1"/>
    <property type="gene ID" value="tetur01g13500"/>
</dbReference>
<feature type="signal peptide" evidence="1">
    <location>
        <begin position="1"/>
        <end position="23"/>
    </location>
</feature>
<name>T1JTB3_TETUR</name>
<keyword evidence="1" id="KW-0732">Signal</keyword>
<keyword evidence="3" id="KW-1185">Reference proteome</keyword>